<proteinExistence type="predicted"/>
<keyword evidence="2" id="KW-1185">Reference proteome</keyword>
<evidence type="ECO:0000313" key="2">
    <source>
        <dbReference type="Proteomes" id="UP000053257"/>
    </source>
</evidence>
<dbReference type="EMBL" id="KN840680">
    <property type="protein sequence ID" value="KIP02367.1"/>
    <property type="molecule type" value="Genomic_DNA"/>
</dbReference>
<protein>
    <submittedName>
        <fullName evidence="1">Uncharacterized protein</fullName>
    </submittedName>
</protein>
<dbReference type="AlphaFoldDB" id="A0A0C3S0C1"/>
<dbReference type="HOGENOM" id="CLU_2134425_0_0_1"/>
<sequence length="113" mass="12671">MRATFKPIVIVPLVDFGSLGSEVMGFSVYLTELQRRRVCPSAESQEPTKRRRRKRAILRPALYAVRLSASHCSSPRGLDWVNISPCCVHSNILEEIFPSSLLRDGSKVTQLVS</sequence>
<accession>A0A0C3S0C1</accession>
<evidence type="ECO:0000313" key="1">
    <source>
        <dbReference type="EMBL" id="KIP02367.1"/>
    </source>
</evidence>
<gene>
    <name evidence="1" type="ORF">PHLGIDRAFT_20475</name>
</gene>
<organism evidence="1 2">
    <name type="scientific">Phlebiopsis gigantea (strain 11061_1 CR5-6)</name>
    <name type="common">White-rot fungus</name>
    <name type="synonym">Peniophora gigantea</name>
    <dbReference type="NCBI Taxonomy" id="745531"/>
    <lineage>
        <taxon>Eukaryota</taxon>
        <taxon>Fungi</taxon>
        <taxon>Dikarya</taxon>
        <taxon>Basidiomycota</taxon>
        <taxon>Agaricomycotina</taxon>
        <taxon>Agaricomycetes</taxon>
        <taxon>Polyporales</taxon>
        <taxon>Phanerochaetaceae</taxon>
        <taxon>Phlebiopsis</taxon>
    </lineage>
</organism>
<reference evidence="1 2" key="1">
    <citation type="journal article" date="2014" name="PLoS Genet.">
        <title>Analysis of the Phlebiopsis gigantea genome, transcriptome and secretome provides insight into its pioneer colonization strategies of wood.</title>
        <authorList>
            <person name="Hori C."/>
            <person name="Ishida T."/>
            <person name="Igarashi K."/>
            <person name="Samejima M."/>
            <person name="Suzuki H."/>
            <person name="Master E."/>
            <person name="Ferreira P."/>
            <person name="Ruiz-Duenas F.J."/>
            <person name="Held B."/>
            <person name="Canessa P."/>
            <person name="Larrondo L.F."/>
            <person name="Schmoll M."/>
            <person name="Druzhinina I.S."/>
            <person name="Kubicek C.P."/>
            <person name="Gaskell J.A."/>
            <person name="Kersten P."/>
            <person name="St John F."/>
            <person name="Glasner J."/>
            <person name="Sabat G."/>
            <person name="Splinter BonDurant S."/>
            <person name="Syed K."/>
            <person name="Yadav J."/>
            <person name="Mgbeahuruike A.C."/>
            <person name="Kovalchuk A."/>
            <person name="Asiegbu F.O."/>
            <person name="Lackner G."/>
            <person name="Hoffmeister D."/>
            <person name="Rencoret J."/>
            <person name="Gutierrez A."/>
            <person name="Sun H."/>
            <person name="Lindquist E."/>
            <person name="Barry K."/>
            <person name="Riley R."/>
            <person name="Grigoriev I.V."/>
            <person name="Henrissat B."/>
            <person name="Kues U."/>
            <person name="Berka R.M."/>
            <person name="Martinez A.T."/>
            <person name="Covert S.F."/>
            <person name="Blanchette R.A."/>
            <person name="Cullen D."/>
        </authorList>
    </citation>
    <scope>NUCLEOTIDE SEQUENCE [LARGE SCALE GENOMIC DNA]</scope>
    <source>
        <strain evidence="1 2">11061_1 CR5-6</strain>
    </source>
</reference>
<name>A0A0C3S0C1_PHLG1</name>
<dbReference type="Proteomes" id="UP000053257">
    <property type="component" value="Unassembled WGS sequence"/>
</dbReference>